<evidence type="ECO:0008006" key="2">
    <source>
        <dbReference type="Google" id="ProtNLM"/>
    </source>
</evidence>
<proteinExistence type="predicted"/>
<name>X1BL93_9ZZZZ</name>
<dbReference type="EMBL" id="BART01022390">
    <property type="protein sequence ID" value="GAG95785.1"/>
    <property type="molecule type" value="Genomic_DNA"/>
</dbReference>
<sequence length="155" mass="16765">ECPPSGQYGCGQRIFPKEVQNEIKALAVSIKTLANNINAIIGDRDNKASIKQTLVNVTAMTDQATRTLKSIEGLSDVGAEAIGNTAEQLDSTLAELQKVLAKVNSGEGTAARLLNDGQLYENLLDTVKELKAASEQLRVITTDIKEGRRKIITLW</sequence>
<dbReference type="AlphaFoldDB" id="X1BL93"/>
<comment type="caution">
    <text evidence="1">The sequence shown here is derived from an EMBL/GenBank/DDBJ whole genome shotgun (WGS) entry which is preliminary data.</text>
</comment>
<dbReference type="Gene3D" id="1.10.287.950">
    <property type="entry name" value="Methyl-accepting chemotaxis protein"/>
    <property type="match status" value="1"/>
</dbReference>
<accession>X1BL93</accession>
<reference evidence="1" key="1">
    <citation type="journal article" date="2014" name="Front. Microbiol.">
        <title>High frequency of phylogenetically diverse reductive dehalogenase-homologous genes in deep subseafloor sedimentary metagenomes.</title>
        <authorList>
            <person name="Kawai M."/>
            <person name="Futagami T."/>
            <person name="Toyoda A."/>
            <person name="Takaki Y."/>
            <person name="Nishi S."/>
            <person name="Hori S."/>
            <person name="Arai W."/>
            <person name="Tsubouchi T."/>
            <person name="Morono Y."/>
            <person name="Uchiyama I."/>
            <person name="Ito T."/>
            <person name="Fujiyama A."/>
            <person name="Inagaki F."/>
            <person name="Takami H."/>
        </authorList>
    </citation>
    <scope>NUCLEOTIDE SEQUENCE</scope>
    <source>
        <strain evidence="1">Expedition CK06-06</strain>
    </source>
</reference>
<gene>
    <name evidence="1" type="ORF">S01H4_40996</name>
</gene>
<feature type="non-terminal residue" evidence="1">
    <location>
        <position position="1"/>
    </location>
</feature>
<evidence type="ECO:0000313" key="1">
    <source>
        <dbReference type="EMBL" id="GAG95785.1"/>
    </source>
</evidence>
<protein>
    <recommendedName>
        <fullName evidence="2">Methyl-accepting transducer domain-containing protein</fullName>
    </recommendedName>
</protein>
<organism evidence="1">
    <name type="scientific">marine sediment metagenome</name>
    <dbReference type="NCBI Taxonomy" id="412755"/>
    <lineage>
        <taxon>unclassified sequences</taxon>
        <taxon>metagenomes</taxon>
        <taxon>ecological metagenomes</taxon>
    </lineage>
</organism>